<dbReference type="OrthoDB" id="5906076at2"/>
<protein>
    <submittedName>
        <fullName evidence="2">Alpha integrin</fullName>
    </submittedName>
</protein>
<comment type="caution">
    <text evidence="2">The sequence shown here is derived from an EMBL/GenBank/DDBJ whole genome shotgun (WGS) entry which is preliminary data.</text>
</comment>
<organism evidence="2 3">
    <name type="scientific">Alteromonas marina</name>
    <dbReference type="NCBI Taxonomy" id="203795"/>
    <lineage>
        <taxon>Bacteria</taxon>
        <taxon>Pseudomonadati</taxon>
        <taxon>Pseudomonadota</taxon>
        <taxon>Gammaproteobacteria</taxon>
        <taxon>Alteromonadales</taxon>
        <taxon>Alteromonadaceae</taxon>
        <taxon>Alteromonas/Salinimonas group</taxon>
        <taxon>Alteromonas</taxon>
    </lineage>
</organism>
<evidence type="ECO:0000313" key="2">
    <source>
        <dbReference type="EMBL" id="KHT50637.1"/>
    </source>
</evidence>
<sequence length="1186" mass="129328">MNTSRLGFSGLFSILALTACGGGGGSDSPTNPTPAPPPEPTSLEILSNPLDYSIAQLDTAAKRYADNSYTGETNVAIADISAVQNVYITLFGEDLASSPYLDIFEVSELVDANGNIDGVIQCSDSGSIKYSGKLDLSTGLGTIIVDYDQCRHYYLSAYHDGQFSVAITKSDDDNFEATSYFTSLSIGRGSQRATLKGLMKAEISYDPRTGYYNEELIQYMAATFNGEAYKINGTAFDGFNGLGYSSEFEGTMHIGSKGKLDFSYFSEEGGLPYASQGSLVVKGNRTAGIDIMQGAVRYGEDTNGDDTYDVGVFFSSIETFASSNTANIVLSDIETISAPPVAGEPYYYAYDPVYTSDDITVDEGYYYDSDTPESDLSVSYRWYINNVVIEGVSGSTLPAYNAVFGDELKVTMVVSDGVNIVESQPVFITISDSPMTLVVSNMPESVTAGGYVEFTVSMTDPDQINSDVAGQLVAAPTGVTLNDNGLLTWQVPDSQLFNAQTYIFSFASLDGDESLQTVEITAYADKAPAFARTTSITPIYNRGFAIASTKGGNELISVNHRNVGAFSLNGNKLENTYVYPYKLPTRGEIKGVYTQDADGDSNDEIYILTEQGLSVIKDRNDNAETVFVAEDKITSGWFYDIDSDGIEEIAYLHGDHYYDATSISIHNVTTGEKLQQFDVDGVSTLSFGNVDDDASIELVTNNGYVFDINSGANQWLFGNGFSDAYVAVGDMNNDGVDEIIGADRWENISVYSAVSKSNLATAEHNDICDLSYSKDDHTNKGMFVISECQWGEVKAFTLEGGQISEQWSVIHNTYSGMSLLIGDLNNDSRNEIIWTGDSEIQVAQQDAEGDYVLSDIQTEAHSSNYFAAGWATFGDNDERAVFVSETTNYYTSIQVLSVNTKNELTISDELGDDVFDYSRPVVTDYNNDGVGELFTGALNSNTSFNVVKLSDNSIQWSLSQNQNSQISLIEAVDVNDDNFVDAVIVENNRLKAFDIENQVLIDSVINEFSIDAVAELTNNGQHFFAVSGYESLKLYTMQDGEFVGLNALDVSCSQLIRINADGDDASEFACLDRNYNRINIYDVTNDALVLKEAITPTFNLQNIAVIPTTSSNQSILGIYQAEEYDSSYGYYDNVAYRVTEIDNKGHVIWRSPSIGINHVDGMRTRKNNAGEVELQIGNPNMALLVK</sequence>
<dbReference type="PROSITE" id="PS51257">
    <property type="entry name" value="PROKAR_LIPOPROTEIN"/>
    <property type="match status" value="1"/>
</dbReference>
<dbReference type="GO" id="GO:0007229">
    <property type="term" value="P:integrin-mediated signaling pathway"/>
    <property type="evidence" value="ECO:0007669"/>
    <property type="project" value="UniProtKB-KW"/>
</dbReference>
<keyword evidence="3" id="KW-1185">Reference proteome</keyword>
<feature type="chain" id="PRO_5002099677" evidence="1">
    <location>
        <begin position="22"/>
        <end position="1186"/>
    </location>
</feature>
<evidence type="ECO:0000256" key="1">
    <source>
        <dbReference type="SAM" id="SignalP"/>
    </source>
</evidence>
<name>A0A0B3YC07_9ALTE</name>
<keyword evidence="1" id="KW-0732">Signal</keyword>
<dbReference type="EMBL" id="JWLW01000023">
    <property type="protein sequence ID" value="KHT50637.1"/>
    <property type="molecule type" value="Genomic_DNA"/>
</dbReference>
<accession>A0A0B3YC07</accession>
<dbReference type="SUPFAM" id="SSF69322">
    <property type="entry name" value="Tricorn protease domain 2"/>
    <property type="match status" value="1"/>
</dbReference>
<keyword evidence="2" id="KW-0401">Integrin</keyword>
<reference evidence="2 3" key="1">
    <citation type="submission" date="2014-12" db="EMBL/GenBank/DDBJ databases">
        <title>Genome sequencing of Alteromonas marina AD001.</title>
        <authorList>
            <person name="Adrian T.G.S."/>
            <person name="Chan K.G."/>
        </authorList>
    </citation>
    <scope>NUCLEOTIDE SEQUENCE [LARGE SCALE GENOMIC DNA]</scope>
    <source>
        <strain evidence="2 3">AD001</strain>
    </source>
</reference>
<dbReference type="Proteomes" id="UP000031197">
    <property type="component" value="Unassembled WGS sequence"/>
</dbReference>
<dbReference type="InterPro" id="IPR028994">
    <property type="entry name" value="Integrin_alpha_N"/>
</dbReference>
<dbReference type="RefSeq" id="WP_039221356.1">
    <property type="nucleotide sequence ID" value="NZ_JWLW01000023.1"/>
</dbReference>
<gene>
    <name evidence="2" type="ORF">RJ41_12650</name>
</gene>
<feature type="signal peptide" evidence="1">
    <location>
        <begin position="1"/>
        <end position="21"/>
    </location>
</feature>
<evidence type="ECO:0000313" key="3">
    <source>
        <dbReference type="Proteomes" id="UP000031197"/>
    </source>
</evidence>
<dbReference type="AlphaFoldDB" id="A0A0B3YC07"/>
<dbReference type="SUPFAM" id="SSF69318">
    <property type="entry name" value="Integrin alpha N-terminal domain"/>
    <property type="match status" value="1"/>
</dbReference>
<proteinExistence type="predicted"/>